<evidence type="ECO:0000313" key="2">
    <source>
        <dbReference type="EMBL" id="KMM72621.1"/>
    </source>
</evidence>
<reference evidence="2 3" key="1">
    <citation type="submission" date="2007-06" db="EMBL/GenBank/DDBJ databases">
        <title>The Genome Sequence of Coccidioides posadasii RMSCC_3488.</title>
        <authorList>
            <consortium name="Coccidioides Genome Resources Consortium"/>
            <consortium name="The Broad Institute Genome Sequencing Platform"/>
            <person name="Henn M.R."/>
            <person name="Sykes S."/>
            <person name="Young S."/>
            <person name="Jaffe D."/>
            <person name="Berlin A."/>
            <person name="Alvarez P."/>
            <person name="Butler J."/>
            <person name="Gnerre S."/>
            <person name="Grabherr M."/>
            <person name="Mauceli E."/>
            <person name="Brockman W."/>
            <person name="Kodira C."/>
            <person name="Alvarado L."/>
            <person name="Zeng Q."/>
            <person name="Crawford M."/>
            <person name="Antoine C."/>
            <person name="Devon K."/>
            <person name="Galgiani J."/>
            <person name="Orsborn K."/>
            <person name="Lewis M.L."/>
            <person name="Nusbaum C."/>
            <person name="Galagan J."/>
            <person name="Birren B."/>
        </authorList>
    </citation>
    <scope>NUCLEOTIDE SEQUENCE [LARGE SCALE GENOMIC DNA]</scope>
    <source>
        <strain evidence="2 3">RMSCC 3488</strain>
    </source>
</reference>
<dbReference type="EMBL" id="DS268114">
    <property type="protein sequence ID" value="KMM72621.1"/>
    <property type="molecule type" value="Genomic_DNA"/>
</dbReference>
<dbReference type="AlphaFoldDB" id="A0A0J6FHK4"/>
<name>A0A0J6FHK4_COCPO</name>
<reference evidence="3" key="3">
    <citation type="journal article" date="2010" name="Genome Res.">
        <title>Population genomic sequencing of Coccidioides fungi reveals recent hybridization and transposon control.</title>
        <authorList>
            <person name="Neafsey D.E."/>
            <person name="Barker B.M."/>
            <person name="Sharpton T.J."/>
            <person name="Stajich J.E."/>
            <person name="Park D.J."/>
            <person name="Whiston E."/>
            <person name="Hung C.-Y."/>
            <person name="McMahan C."/>
            <person name="White J."/>
            <person name="Sykes S."/>
            <person name="Heiman D."/>
            <person name="Young S."/>
            <person name="Zeng Q."/>
            <person name="Abouelleil A."/>
            <person name="Aftuck L."/>
            <person name="Bessette D."/>
            <person name="Brown A."/>
            <person name="FitzGerald M."/>
            <person name="Lui A."/>
            <person name="Macdonald J.P."/>
            <person name="Priest M."/>
            <person name="Orbach M.J."/>
            <person name="Galgiani J.N."/>
            <person name="Kirkland T.N."/>
            <person name="Cole G.T."/>
            <person name="Birren B.W."/>
            <person name="Henn M.R."/>
            <person name="Taylor J.W."/>
            <person name="Rounsley S.D."/>
        </authorList>
    </citation>
    <scope>NUCLEOTIDE SEQUENCE [LARGE SCALE GENOMIC DNA]</scope>
    <source>
        <strain evidence="3">RMSCC 3488</strain>
    </source>
</reference>
<proteinExistence type="predicted"/>
<dbReference type="VEuPathDB" id="FungiDB:CPAG_08915"/>
<organism evidence="2 3">
    <name type="scientific">Coccidioides posadasii RMSCC 3488</name>
    <dbReference type="NCBI Taxonomy" id="454284"/>
    <lineage>
        <taxon>Eukaryota</taxon>
        <taxon>Fungi</taxon>
        <taxon>Dikarya</taxon>
        <taxon>Ascomycota</taxon>
        <taxon>Pezizomycotina</taxon>
        <taxon>Eurotiomycetes</taxon>
        <taxon>Eurotiomycetidae</taxon>
        <taxon>Onygenales</taxon>
        <taxon>Onygenaceae</taxon>
        <taxon>Coccidioides</taxon>
    </lineage>
</organism>
<accession>A0A0J6FHK4</accession>
<gene>
    <name evidence="2" type="ORF">CPAG_08915</name>
</gene>
<reference evidence="3" key="2">
    <citation type="journal article" date="2009" name="Genome Res.">
        <title>Comparative genomic analyses of the human fungal pathogens Coccidioides and their relatives.</title>
        <authorList>
            <person name="Sharpton T.J."/>
            <person name="Stajich J.E."/>
            <person name="Rounsley S.D."/>
            <person name="Gardner M.J."/>
            <person name="Wortman J.R."/>
            <person name="Jordar V.S."/>
            <person name="Maiti R."/>
            <person name="Kodira C.D."/>
            <person name="Neafsey D.E."/>
            <person name="Zeng Q."/>
            <person name="Hung C.-Y."/>
            <person name="McMahan C."/>
            <person name="Muszewska A."/>
            <person name="Grynberg M."/>
            <person name="Mandel M.A."/>
            <person name="Kellner E.M."/>
            <person name="Barker B.M."/>
            <person name="Galgiani J.N."/>
            <person name="Orbach M.J."/>
            <person name="Kirkland T.N."/>
            <person name="Cole G.T."/>
            <person name="Henn M.R."/>
            <person name="Birren B.W."/>
            <person name="Taylor J.W."/>
        </authorList>
    </citation>
    <scope>NUCLEOTIDE SEQUENCE [LARGE SCALE GENOMIC DNA]</scope>
    <source>
        <strain evidence="3">RMSCC 3488</strain>
    </source>
</reference>
<evidence type="ECO:0000256" key="1">
    <source>
        <dbReference type="SAM" id="MobiDB-lite"/>
    </source>
</evidence>
<dbReference type="Proteomes" id="UP000054567">
    <property type="component" value="Unassembled WGS sequence"/>
</dbReference>
<feature type="region of interest" description="Disordered" evidence="1">
    <location>
        <begin position="1"/>
        <end position="20"/>
    </location>
</feature>
<protein>
    <submittedName>
        <fullName evidence="2">Uncharacterized protein</fullName>
    </submittedName>
</protein>
<sequence>MAWVMSCRQSRDDSTPDEVDLSPHSAEMAFWDFRKTPCFFCSFLFSLKGSTTFISVQPLFNNLGSNNWIHQITGRKIMRPIKKAQVSNQYWLNTLALQERPT</sequence>
<evidence type="ECO:0000313" key="3">
    <source>
        <dbReference type="Proteomes" id="UP000054567"/>
    </source>
</evidence>